<proteinExistence type="predicted"/>
<accession>A0A3Q1FBI6</accession>
<name>A0A3Q1FBI6_9TELE</name>
<keyword evidence="3" id="KW-1185">Reference proteome</keyword>
<dbReference type="Ensembl" id="ENSAPOT00000009915.1">
    <property type="protein sequence ID" value="ENSAPOP00000004510.1"/>
    <property type="gene ID" value="ENSAPOG00000000165.1"/>
</dbReference>
<dbReference type="InParanoid" id="A0A3Q1FBI6"/>
<evidence type="ECO:0000313" key="3">
    <source>
        <dbReference type="Proteomes" id="UP000257200"/>
    </source>
</evidence>
<dbReference type="Proteomes" id="UP000257200">
    <property type="component" value="Unplaced"/>
</dbReference>
<sequence length="80" mass="8897">MTSLTEAINKVRESNELRQPSAAPSWSQSPLSSFSEGQITFRHTTLGNNMSVIPLLSEQPCVNPSPRDIFNPLHLTCDRD</sequence>
<evidence type="ECO:0000256" key="1">
    <source>
        <dbReference type="SAM" id="MobiDB-lite"/>
    </source>
</evidence>
<evidence type="ECO:0000313" key="2">
    <source>
        <dbReference type="Ensembl" id="ENSAPOP00000004510.1"/>
    </source>
</evidence>
<protein>
    <submittedName>
        <fullName evidence="2">Uncharacterized protein</fullName>
    </submittedName>
</protein>
<organism evidence="2 3">
    <name type="scientific">Acanthochromis polyacanthus</name>
    <name type="common">spiny chromis</name>
    <dbReference type="NCBI Taxonomy" id="80966"/>
    <lineage>
        <taxon>Eukaryota</taxon>
        <taxon>Metazoa</taxon>
        <taxon>Chordata</taxon>
        <taxon>Craniata</taxon>
        <taxon>Vertebrata</taxon>
        <taxon>Euteleostomi</taxon>
        <taxon>Actinopterygii</taxon>
        <taxon>Neopterygii</taxon>
        <taxon>Teleostei</taxon>
        <taxon>Neoteleostei</taxon>
        <taxon>Acanthomorphata</taxon>
        <taxon>Ovalentaria</taxon>
        <taxon>Pomacentridae</taxon>
        <taxon>Acanthochromis</taxon>
    </lineage>
</organism>
<reference evidence="2" key="2">
    <citation type="submission" date="2025-09" db="UniProtKB">
        <authorList>
            <consortium name="Ensembl"/>
        </authorList>
    </citation>
    <scope>IDENTIFICATION</scope>
</reference>
<feature type="compositionally biased region" description="Low complexity" evidence="1">
    <location>
        <begin position="19"/>
        <end position="33"/>
    </location>
</feature>
<feature type="region of interest" description="Disordered" evidence="1">
    <location>
        <begin position="1"/>
        <end position="33"/>
    </location>
</feature>
<dbReference type="AlphaFoldDB" id="A0A3Q1FBI6"/>
<reference evidence="2" key="1">
    <citation type="submission" date="2025-08" db="UniProtKB">
        <authorList>
            <consortium name="Ensembl"/>
        </authorList>
    </citation>
    <scope>IDENTIFICATION</scope>
</reference>